<feature type="chain" id="PRO_5045184554" description="PKD/Chitinase domain-containing protein" evidence="1">
    <location>
        <begin position="21"/>
        <end position="298"/>
    </location>
</feature>
<evidence type="ECO:0000259" key="2">
    <source>
        <dbReference type="SMART" id="SM00089"/>
    </source>
</evidence>
<keyword evidence="4" id="KW-1185">Reference proteome</keyword>
<dbReference type="Proteomes" id="UP001629156">
    <property type="component" value="Unassembled WGS sequence"/>
</dbReference>
<feature type="signal peptide" evidence="1">
    <location>
        <begin position="1"/>
        <end position="20"/>
    </location>
</feature>
<dbReference type="EMBL" id="JBELPZ010000012">
    <property type="protein sequence ID" value="MFL9845105.1"/>
    <property type="molecule type" value="Genomic_DNA"/>
</dbReference>
<evidence type="ECO:0000256" key="1">
    <source>
        <dbReference type="SAM" id="SignalP"/>
    </source>
</evidence>
<organism evidence="3 4">
    <name type="scientific">Flavobacterium rhizosphaerae</name>
    <dbReference type="NCBI Taxonomy" id="3163298"/>
    <lineage>
        <taxon>Bacteria</taxon>
        <taxon>Pseudomonadati</taxon>
        <taxon>Bacteroidota</taxon>
        <taxon>Flavobacteriia</taxon>
        <taxon>Flavobacteriales</taxon>
        <taxon>Flavobacteriaceae</taxon>
        <taxon>Flavobacterium</taxon>
    </lineage>
</organism>
<evidence type="ECO:0000313" key="3">
    <source>
        <dbReference type="EMBL" id="MFL9845105.1"/>
    </source>
</evidence>
<comment type="caution">
    <text evidence="3">The sequence shown here is derived from an EMBL/GenBank/DDBJ whole genome shotgun (WGS) entry which is preliminary data.</text>
</comment>
<name>A0ABW8Z0Z5_9FLAO</name>
<dbReference type="InterPro" id="IPR035986">
    <property type="entry name" value="PKD_dom_sf"/>
</dbReference>
<accession>A0ABW8Z0Z5</accession>
<dbReference type="PROSITE" id="PS51257">
    <property type="entry name" value="PROKAR_LIPOPROTEIN"/>
    <property type="match status" value="1"/>
</dbReference>
<proteinExistence type="predicted"/>
<dbReference type="SMART" id="SM00089">
    <property type="entry name" value="PKD"/>
    <property type="match status" value="1"/>
</dbReference>
<sequence>MKIKNSIFIAAFVALGFAVACSPDEVSGGNPTTGPELDAAFTTTSTEPTEQGQTVTATASSNDDNIHYHMWIASNANGEYANTGGQRGTTATFTFNEGGTYKIKHTVAGYVGGNIAVSEKTIVVDLPLPEFGPNLVQSPNFETASDWTIFHTGANTDVNWTINENSATANGGSDSYPGAGIYQAFELEEGEYMIDMHISGDGSSLSWFRVYLDAEVPVDGSDYSQDEKTVLGLSTWEANCANNNAFDGQLAEIQCVGTGNPVTIPSAGTYYLVIKTGSGAANGVNNITISDVNLKKVL</sequence>
<dbReference type="InterPro" id="IPR022409">
    <property type="entry name" value="PKD/Chitinase_dom"/>
</dbReference>
<gene>
    <name evidence="3" type="ORF">ABS766_11805</name>
</gene>
<keyword evidence="1" id="KW-0732">Signal</keyword>
<reference evidence="3 4" key="1">
    <citation type="submission" date="2024-06" db="EMBL/GenBank/DDBJ databases">
        <authorList>
            <person name="Kaempfer P."/>
            <person name="Viver T."/>
        </authorList>
    </citation>
    <scope>NUCLEOTIDE SEQUENCE [LARGE SCALE GENOMIC DNA]</scope>
    <source>
        <strain evidence="3 4">ST-119</strain>
    </source>
</reference>
<protein>
    <recommendedName>
        <fullName evidence="2">PKD/Chitinase domain-containing protein</fullName>
    </recommendedName>
</protein>
<dbReference type="SUPFAM" id="SSF49299">
    <property type="entry name" value="PKD domain"/>
    <property type="match status" value="1"/>
</dbReference>
<feature type="domain" description="PKD/Chitinase" evidence="2">
    <location>
        <begin position="38"/>
        <end position="127"/>
    </location>
</feature>
<evidence type="ECO:0000313" key="4">
    <source>
        <dbReference type="Proteomes" id="UP001629156"/>
    </source>
</evidence>
<dbReference type="RefSeq" id="WP_408085373.1">
    <property type="nucleotide sequence ID" value="NZ_JBELPZ010000012.1"/>
</dbReference>